<keyword evidence="2" id="KW-1185">Reference proteome</keyword>
<organism evidence="1 2">
    <name type="scientific">Pluteus cervinus</name>
    <dbReference type="NCBI Taxonomy" id="181527"/>
    <lineage>
        <taxon>Eukaryota</taxon>
        <taxon>Fungi</taxon>
        <taxon>Dikarya</taxon>
        <taxon>Basidiomycota</taxon>
        <taxon>Agaricomycotina</taxon>
        <taxon>Agaricomycetes</taxon>
        <taxon>Agaricomycetidae</taxon>
        <taxon>Agaricales</taxon>
        <taxon>Pluteineae</taxon>
        <taxon>Pluteaceae</taxon>
        <taxon>Pluteus</taxon>
    </lineage>
</organism>
<protein>
    <submittedName>
        <fullName evidence="1">Alcohol dehydrogenase</fullName>
    </submittedName>
</protein>
<name>A0ACD3AIR1_9AGAR</name>
<evidence type="ECO:0000313" key="2">
    <source>
        <dbReference type="Proteomes" id="UP000308600"/>
    </source>
</evidence>
<dbReference type="Proteomes" id="UP000308600">
    <property type="component" value="Unassembled WGS sequence"/>
</dbReference>
<proteinExistence type="predicted"/>
<accession>A0ACD3AIR1</accession>
<gene>
    <name evidence="1" type="ORF">BDN72DRAFT_845533</name>
</gene>
<reference evidence="1 2" key="1">
    <citation type="journal article" date="2019" name="Nat. Ecol. Evol.">
        <title>Megaphylogeny resolves global patterns of mushroom evolution.</title>
        <authorList>
            <person name="Varga T."/>
            <person name="Krizsan K."/>
            <person name="Foldi C."/>
            <person name="Dima B."/>
            <person name="Sanchez-Garcia M."/>
            <person name="Sanchez-Ramirez S."/>
            <person name="Szollosi G.J."/>
            <person name="Szarkandi J.G."/>
            <person name="Papp V."/>
            <person name="Albert L."/>
            <person name="Andreopoulos W."/>
            <person name="Angelini C."/>
            <person name="Antonin V."/>
            <person name="Barry K.W."/>
            <person name="Bougher N.L."/>
            <person name="Buchanan P."/>
            <person name="Buyck B."/>
            <person name="Bense V."/>
            <person name="Catcheside P."/>
            <person name="Chovatia M."/>
            <person name="Cooper J."/>
            <person name="Damon W."/>
            <person name="Desjardin D."/>
            <person name="Finy P."/>
            <person name="Geml J."/>
            <person name="Haridas S."/>
            <person name="Hughes K."/>
            <person name="Justo A."/>
            <person name="Karasinski D."/>
            <person name="Kautmanova I."/>
            <person name="Kiss B."/>
            <person name="Kocsube S."/>
            <person name="Kotiranta H."/>
            <person name="LaButti K.M."/>
            <person name="Lechner B.E."/>
            <person name="Liimatainen K."/>
            <person name="Lipzen A."/>
            <person name="Lukacs Z."/>
            <person name="Mihaltcheva S."/>
            <person name="Morgado L.N."/>
            <person name="Niskanen T."/>
            <person name="Noordeloos M.E."/>
            <person name="Ohm R.A."/>
            <person name="Ortiz-Santana B."/>
            <person name="Ovrebo C."/>
            <person name="Racz N."/>
            <person name="Riley R."/>
            <person name="Savchenko A."/>
            <person name="Shiryaev A."/>
            <person name="Soop K."/>
            <person name="Spirin V."/>
            <person name="Szebenyi C."/>
            <person name="Tomsovsky M."/>
            <person name="Tulloss R.E."/>
            <person name="Uehling J."/>
            <person name="Grigoriev I.V."/>
            <person name="Vagvolgyi C."/>
            <person name="Papp T."/>
            <person name="Martin F.M."/>
            <person name="Miettinen O."/>
            <person name="Hibbett D.S."/>
            <person name="Nagy L.G."/>
        </authorList>
    </citation>
    <scope>NUCLEOTIDE SEQUENCE [LARGE SCALE GENOMIC DNA]</scope>
    <source>
        <strain evidence="1 2">NL-1719</strain>
    </source>
</reference>
<evidence type="ECO:0000313" key="1">
    <source>
        <dbReference type="EMBL" id="TFK65472.1"/>
    </source>
</evidence>
<dbReference type="EMBL" id="ML208435">
    <property type="protein sequence ID" value="TFK65472.1"/>
    <property type="molecule type" value="Genomic_DNA"/>
</dbReference>
<sequence>MSPTPNARVLFNKVPEGFPGPETTLYDTSQTIDLEHVSLQGGFLVKILALSIEPYLRFLMDKDGFKDVMPSFVLGEPLWGPGVGVVVRSEHDGVKEGEHVAGMVPHQEYTIQKDLSMVKVIENKPNLPWSVYLGALGVPGKTAYYAWKEYAHPKRGETVYISGAASAVGSFVVQLAKMDGLRVIASAGSEEKVKYLQLLGADVAFNYRTEDVEKVLERDGPIDIYWDNVGGATLDAALVAANRHARFIECGMISAYNTGAVVKNMVLVFKKGITLYGFLVLDLEPKYESEFYQVVPELIRSGKIRFKEEVFEGLDKVGEAITEVQRGESTGKVVVKISD</sequence>